<evidence type="ECO:0000259" key="6">
    <source>
        <dbReference type="Pfam" id="PF02779"/>
    </source>
</evidence>
<dbReference type="PANTHER" id="PTHR43322:SF5">
    <property type="entry name" value="1-DEOXY-D-XYLULOSE-5-PHOSPHATE SYNTHASE, CHLOROPLASTIC"/>
    <property type="match status" value="1"/>
</dbReference>
<evidence type="ECO:0000256" key="3">
    <source>
        <dbReference type="ARBA" id="ARBA00022679"/>
    </source>
</evidence>
<organism evidence="7">
    <name type="scientific">marine sediment metagenome</name>
    <dbReference type="NCBI Taxonomy" id="412755"/>
    <lineage>
        <taxon>unclassified sequences</taxon>
        <taxon>metagenomes</taxon>
        <taxon>ecological metagenomes</taxon>
    </lineage>
</organism>
<evidence type="ECO:0000256" key="5">
    <source>
        <dbReference type="ARBA" id="ARBA00023052"/>
    </source>
</evidence>
<comment type="caution">
    <text evidence="7">The sequence shown here is derived from an EMBL/GenBank/DDBJ whole genome shotgun (WGS) entry which is preliminary data.</text>
</comment>
<feature type="non-terminal residue" evidence="7">
    <location>
        <position position="171"/>
    </location>
</feature>
<dbReference type="SUPFAM" id="SSF52518">
    <property type="entry name" value="Thiamin diphosphate-binding fold (THDP-binding)"/>
    <property type="match status" value="1"/>
</dbReference>
<comment type="cofactor">
    <cofactor evidence="1">
        <name>Mg(2+)</name>
        <dbReference type="ChEBI" id="CHEBI:18420"/>
    </cofactor>
</comment>
<dbReference type="Pfam" id="PF13292">
    <property type="entry name" value="DXP_synthase_N"/>
    <property type="match status" value="1"/>
</dbReference>
<dbReference type="GO" id="GO:0019288">
    <property type="term" value="P:isopentenyl diphosphate biosynthetic process, methylerythritol 4-phosphate pathway"/>
    <property type="evidence" value="ECO:0007669"/>
    <property type="project" value="TreeGrafter"/>
</dbReference>
<keyword evidence="3" id="KW-0808">Transferase</keyword>
<dbReference type="InterPro" id="IPR005475">
    <property type="entry name" value="Transketolase-like_Pyr-bd"/>
</dbReference>
<protein>
    <recommendedName>
        <fullName evidence="6">Transketolase-like pyrimidine-binding domain-containing protein</fullName>
    </recommendedName>
</protein>
<evidence type="ECO:0000256" key="1">
    <source>
        <dbReference type="ARBA" id="ARBA00001946"/>
    </source>
</evidence>
<dbReference type="GO" id="GO:0008661">
    <property type="term" value="F:1-deoxy-D-xylulose-5-phosphate synthase activity"/>
    <property type="evidence" value="ECO:0007669"/>
    <property type="project" value="InterPro"/>
</dbReference>
<accession>X1P5X0</accession>
<name>X1P5X0_9ZZZZ</name>
<feature type="domain" description="Transketolase-like pyrimidine-binding" evidence="6">
    <location>
        <begin position="109"/>
        <end position="160"/>
    </location>
</feature>
<comment type="subunit">
    <text evidence="2">Homodimer.</text>
</comment>
<dbReference type="Pfam" id="PF02779">
    <property type="entry name" value="Transket_pyr"/>
    <property type="match status" value="1"/>
</dbReference>
<keyword evidence="4" id="KW-0460">Magnesium</keyword>
<evidence type="ECO:0000256" key="2">
    <source>
        <dbReference type="ARBA" id="ARBA00011738"/>
    </source>
</evidence>
<sequence length="171" mass="18654">MVLPASQMFESLNIPYFGPVDGHDVGALIRLFKALAELEHPAILHVFTRKGNGFSPAGSHPSPVRSPGLTRTEPIYPASNGASKFHSTGPFKINGDTVKSPSLPGRRSFTNVFGEHLTELAEKDSRIVAITSAMCDGTGLVEFRKKFADRFYDVGIAESENVQNCRMLQFS</sequence>
<evidence type="ECO:0000313" key="7">
    <source>
        <dbReference type="EMBL" id="GAI51243.1"/>
    </source>
</evidence>
<dbReference type="Gene3D" id="3.40.50.970">
    <property type="match status" value="2"/>
</dbReference>
<dbReference type="GO" id="GO:0016114">
    <property type="term" value="P:terpenoid biosynthetic process"/>
    <property type="evidence" value="ECO:0007669"/>
    <property type="project" value="InterPro"/>
</dbReference>
<dbReference type="InterPro" id="IPR005477">
    <property type="entry name" value="Dxylulose-5-P_synthase"/>
</dbReference>
<dbReference type="GO" id="GO:0005829">
    <property type="term" value="C:cytosol"/>
    <property type="evidence" value="ECO:0007669"/>
    <property type="project" value="TreeGrafter"/>
</dbReference>
<dbReference type="InterPro" id="IPR029061">
    <property type="entry name" value="THDP-binding"/>
</dbReference>
<dbReference type="AlphaFoldDB" id="X1P5X0"/>
<dbReference type="EMBL" id="BARV01040147">
    <property type="protein sequence ID" value="GAI51243.1"/>
    <property type="molecule type" value="Genomic_DNA"/>
</dbReference>
<evidence type="ECO:0000256" key="4">
    <source>
        <dbReference type="ARBA" id="ARBA00022842"/>
    </source>
</evidence>
<keyword evidence="5" id="KW-0786">Thiamine pyrophosphate</keyword>
<reference evidence="7" key="1">
    <citation type="journal article" date="2014" name="Front. Microbiol.">
        <title>High frequency of phylogenetically diverse reductive dehalogenase-homologous genes in deep subseafloor sedimentary metagenomes.</title>
        <authorList>
            <person name="Kawai M."/>
            <person name="Futagami T."/>
            <person name="Toyoda A."/>
            <person name="Takaki Y."/>
            <person name="Nishi S."/>
            <person name="Hori S."/>
            <person name="Arai W."/>
            <person name="Tsubouchi T."/>
            <person name="Morono Y."/>
            <person name="Uchiyama I."/>
            <person name="Ito T."/>
            <person name="Fujiyama A."/>
            <person name="Inagaki F."/>
            <person name="Takami H."/>
        </authorList>
    </citation>
    <scope>NUCLEOTIDE SEQUENCE</scope>
    <source>
        <strain evidence="7">Expedition CK06-06</strain>
    </source>
</reference>
<gene>
    <name evidence="7" type="ORF">S06H3_61278</name>
</gene>
<dbReference type="PANTHER" id="PTHR43322">
    <property type="entry name" value="1-D-DEOXYXYLULOSE 5-PHOSPHATE SYNTHASE-RELATED"/>
    <property type="match status" value="1"/>
</dbReference>
<proteinExistence type="predicted"/>